<dbReference type="Proteomes" id="UP001049176">
    <property type="component" value="Chromosome 2"/>
</dbReference>
<accession>A0A9P7UWX2</accession>
<organism evidence="2 3">
    <name type="scientific">Marasmius oreades</name>
    <name type="common">fairy-ring Marasmius</name>
    <dbReference type="NCBI Taxonomy" id="181124"/>
    <lineage>
        <taxon>Eukaryota</taxon>
        <taxon>Fungi</taxon>
        <taxon>Dikarya</taxon>
        <taxon>Basidiomycota</taxon>
        <taxon>Agaricomycotina</taxon>
        <taxon>Agaricomycetes</taxon>
        <taxon>Agaricomycetidae</taxon>
        <taxon>Agaricales</taxon>
        <taxon>Marasmiineae</taxon>
        <taxon>Marasmiaceae</taxon>
        <taxon>Marasmius</taxon>
    </lineage>
</organism>
<evidence type="ECO:0000313" key="2">
    <source>
        <dbReference type="EMBL" id="KAG7096186.1"/>
    </source>
</evidence>
<dbReference type="RefSeq" id="XP_043012656.1">
    <property type="nucleotide sequence ID" value="XM_043148064.1"/>
</dbReference>
<reference evidence="2" key="1">
    <citation type="journal article" date="2021" name="Genome Biol. Evol.">
        <title>The assembled and annotated genome of the fairy-ring fungus Marasmius oreades.</title>
        <authorList>
            <person name="Hiltunen M."/>
            <person name="Ament-Velasquez S.L."/>
            <person name="Johannesson H."/>
        </authorList>
    </citation>
    <scope>NUCLEOTIDE SEQUENCE</scope>
    <source>
        <strain evidence="2">03SP1</strain>
    </source>
</reference>
<protein>
    <submittedName>
        <fullName evidence="2">Uncharacterized protein</fullName>
    </submittedName>
</protein>
<sequence>MGESEDGVGVDYKAGRVKDIQPVPAPPSRKHGPVTVNGNHVLPRSFATPLFGFRVPVEVYGCSDRTRFLLPASPTNATFIFITSGSPSLGVFRDTAEGELRWGQHPGMLQPEARFELWVGGGG</sequence>
<comment type="caution">
    <text evidence="2">The sequence shown here is derived from an EMBL/GenBank/DDBJ whole genome shotgun (WGS) entry which is preliminary data.</text>
</comment>
<dbReference type="KEGG" id="more:E1B28_003636"/>
<gene>
    <name evidence="2" type="ORF">E1B28_003636</name>
</gene>
<name>A0A9P7UWX2_9AGAR</name>
<evidence type="ECO:0000256" key="1">
    <source>
        <dbReference type="SAM" id="MobiDB-lite"/>
    </source>
</evidence>
<feature type="region of interest" description="Disordered" evidence="1">
    <location>
        <begin position="1"/>
        <end position="34"/>
    </location>
</feature>
<keyword evidence="3" id="KW-1185">Reference proteome</keyword>
<dbReference type="AlphaFoldDB" id="A0A9P7UWX2"/>
<proteinExistence type="predicted"/>
<dbReference type="GeneID" id="66072712"/>
<dbReference type="EMBL" id="CM032182">
    <property type="protein sequence ID" value="KAG7096186.1"/>
    <property type="molecule type" value="Genomic_DNA"/>
</dbReference>
<evidence type="ECO:0000313" key="3">
    <source>
        <dbReference type="Proteomes" id="UP001049176"/>
    </source>
</evidence>